<dbReference type="InterPro" id="IPR041373">
    <property type="entry name" value="RT_RNaseH"/>
</dbReference>
<dbReference type="GO" id="GO:0003676">
    <property type="term" value="F:nucleic acid binding"/>
    <property type="evidence" value="ECO:0007669"/>
    <property type="project" value="InterPro"/>
</dbReference>
<dbReference type="EMBL" id="BKCJ011114391">
    <property type="protein sequence ID" value="GFC88214.1"/>
    <property type="molecule type" value="Genomic_DNA"/>
</dbReference>
<evidence type="ECO:0000256" key="1">
    <source>
        <dbReference type="ARBA" id="ARBA00022679"/>
    </source>
</evidence>
<dbReference type="CDD" id="cd09274">
    <property type="entry name" value="RNase_HI_RT_Ty3"/>
    <property type="match status" value="1"/>
</dbReference>
<protein>
    <submittedName>
        <fullName evidence="8">Putative reverse transcriptase domain-containing protein</fullName>
    </submittedName>
</protein>
<keyword evidence="2" id="KW-0548">Nucleotidyltransferase</keyword>
<proteinExistence type="predicted"/>
<accession>A0A699RY21</accession>
<dbReference type="PANTHER" id="PTHR34072">
    <property type="entry name" value="ENZYMATIC POLYPROTEIN-RELATED"/>
    <property type="match status" value="1"/>
</dbReference>
<keyword evidence="5" id="KW-0378">Hydrolase</keyword>
<keyword evidence="4" id="KW-0255">Endonuclease</keyword>
<evidence type="ECO:0000256" key="4">
    <source>
        <dbReference type="ARBA" id="ARBA00022759"/>
    </source>
</evidence>
<dbReference type="InterPro" id="IPR036397">
    <property type="entry name" value="RNaseH_sf"/>
</dbReference>
<dbReference type="AlphaFoldDB" id="A0A699RY21"/>
<dbReference type="PANTHER" id="PTHR34072:SF52">
    <property type="entry name" value="RIBONUCLEASE H"/>
    <property type="match status" value="1"/>
</dbReference>
<feature type="domain" description="Reverse transcriptase RNase H-like" evidence="7">
    <location>
        <begin position="62"/>
        <end position="159"/>
    </location>
</feature>
<keyword evidence="6 8" id="KW-0695">RNA-directed DNA polymerase</keyword>
<dbReference type="GO" id="GO:0004519">
    <property type="term" value="F:endonuclease activity"/>
    <property type="evidence" value="ECO:0007669"/>
    <property type="project" value="UniProtKB-KW"/>
</dbReference>
<name>A0A699RY21_TANCI</name>
<evidence type="ECO:0000256" key="6">
    <source>
        <dbReference type="ARBA" id="ARBA00022918"/>
    </source>
</evidence>
<dbReference type="SUPFAM" id="SSF56672">
    <property type="entry name" value="DNA/RNA polymerases"/>
    <property type="match status" value="1"/>
</dbReference>
<evidence type="ECO:0000256" key="5">
    <source>
        <dbReference type="ARBA" id="ARBA00022801"/>
    </source>
</evidence>
<dbReference type="Gene3D" id="3.30.70.270">
    <property type="match status" value="1"/>
</dbReference>
<comment type="caution">
    <text evidence="8">The sequence shown here is derived from an EMBL/GenBank/DDBJ whole genome shotgun (WGS) entry which is preliminary data.</text>
</comment>
<reference evidence="8" key="1">
    <citation type="journal article" date="2019" name="Sci. Rep.">
        <title>Draft genome of Tanacetum cinerariifolium, the natural source of mosquito coil.</title>
        <authorList>
            <person name="Yamashiro T."/>
            <person name="Shiraishi A."/>
            <person name="Satake H."/>
            <person name="Nakayama K."/>
        </authorList>
    </citation>
    <scope>NUCLEOTIDE SEQUENCE</scope>
</reference>
<dbReference type="FunFam" id="3.30.70.270:FF:000020">
    <property type="entry name" value="Transposon Tf2-6 polyprotein-like Protein"/>
    <property type="match status" value="1"/>
</dbReference>
<dbReference type="GO" id="GO:0003964">
    <property type="term" value="F:RNA-directed DNA polymerase activity"/>
    <property type="evidence" value="ECO:0007669"/>
    <property type="project" value="UniProtKB-KW"/>
</dbReference>
<dbReference type="Pfam" id="PF17917">
    <property type="entry name" value="RT_RNaseH"/>
    <property type="match status" value="1"/>
</dbReference>
<dbReference type="InterPro" id="IPR043128">
    <property type="entry name" value="Rev_trsase/Diguanyl_cyclase"/>
</dbReference>
<gene>
    <name evidence="8" type="ORF">Tci_860184</name>
</gene>
<evidence type="ECO:0000259" key="7">
    <source>
        <dbReference type="Pfam" id="PF17917"/>
    </source>
</evidence>
<keyword evidence="3" id="KW-0540">Nuclease</keyword>
<dbReference type="Gene3D" id="3.30.420.10">
    <property type="entry name" value="Ribonuclease H-like superfamily/Ribonuclease H"/>
    <property type="match status" value="1"/>
</dbReference>
<dbReference type="FunFam" id="3.10.20.370:FF:000001">
    <property type="entry name" value="Retrovirus-related Pol polyprotein from transposon 17.6-like protein"/>
    <property type="match status" value="1"/>
</dbReference>
<feature type="non-terminal residue" evidence="8">
    <location>
        <position position="1"/>
    </location>
</feature>
<evidence type="ECO:0000313" key="8">
    <source>
        <dbReference type="EMBL" id="GFC88214.1"/>
    </source>
</evidence>
<organism evidence="8">
    <name type="scientific">Tanacetum cinerariifolium</name>
    <name type="common">Dalmatian daisy</name>
    <name type="synonym">Chrysanthemum cinerariifolium</name>
    <dbReference type="NCBI Taxonomy" id="118510"/>
    <lineage>
        <taxon>Eukaryota</taxon>
        <taxon>Viridiplantae</taxon>
        <taxon>Streptophyta</taxon>
        <taxon>Embryophyta</taxon>
        <taxon>Tracheophyta</taxon>
        <taxon>Spermatophyta</taxon>
        <taxon>Magnoliopsida</taxon>
        <taxon>eudicotyledons</taxon>
        <taxon>Gunneridae</taxon>
        <taxon>Pentapetalae</taxon>
        <taxon>asterids</taxon>
        <taxon>campanulids</taxon>
        <taxon>Asterales</taxon>
        <taxon>Asteraceae</taxon>
        <taxon>Asteroideae</taxon>
        <taxon>Anthemideae</taxon>
        <taxon>Anthemidinae</taxon>
        <taxon>Tanacetum</taxon>
    </lineage>
</organism>
<keyword evidence="1" id="KW-0808">Transferase</keyword>
<evidence type="ECO:0000256" key="2">
    <source>
        <dbReference type="ARBA" id="ARBA00022695"/>
    </source>
</evidence>
<dbReference type="GO" id="GO:0016787">
    <property type="term" value="F:hydrolase activity"/>
    <property type="evidence" value="ECO:0007669"/>
    <property type="project" value="UniProtKB-KW"/>
</dbReference>
<sequence>KFLGLAGYYRQFIEGFSKIARPMMKLTQKSVKFDWGEKAKTAFQLLKQKLCSAPILALPEGSENFVVYCDASHKGLGAVLMQKEKVIAYASRQLKVHEKNYTTHDLELGAVVFALKMWRHYLYGTKRVVFTDHKSLQHILDQKELNMRQRRLLELLSDYDCEIRYHPGKANVVADALRLKEVVLVA</sequence>
<dbReference type="InterPro" id="IPR043502">
    <property type="entry name" value="DNA/RNA_pol_sf"/>
</dbReference>
<evidence type="ECO:0000256" key="3">
    <source>
        <dbReference type="ARBA" id="ARBA00022722"/>
    </source>
</evidence>